<dbReference type="AlphaFoldDB" id="Q0EZ38"/>
<comment type="caution">
    <text evidence="4">The sequence shown here is derived from an EMBL/GenBank/DDBJ whole genome shotgun (WGS) entry which is preliminary data.</text>
</comment>
<dbReference type="InterPro" id="IPR011006">
    <property type="entry name" value="CheY-like_superfamily"/>
</dbReference>
<dbReference type="GO" id="GO:0000160">
    <property type="term" value="P:phosphorelay signal transduction system"/>
    <property type="evidence" value="ECO:0007669"/>
    <property type="project" value="InterPro"/>
</dbReference>
<feature type="modified residue" description="4-aspartylphosphate" evidence="2">
    <location>
        <position position="64"/>
    </location>
</feature>
<organism evidence="4 5">
    <name type="scientific">Mariprofundus ferrooxydans PV-1</name>
    <dbReference type="NCBI Taxonomy" id="314345"/>
    <lineage>
        <taxon>Bacteria</taxon>
        <taxon>Pseudomonadati</taxon>
        <taxon>Pseudomonadota</taxon>
        <taxon>Candidatius Mariprofundia</taxon>
        <taxon>Mariprofundales</taxon>
        <taxon>Mariprofundaceae</taxon>
        <taxon>Mariprofundus</taxon>
    </lineage>
</organism>
<proteinExistence type="predicted"/>
<evidence type="ECO:0000313" key="5">
    <source>
        <dbReference type="Proteomes" id="UP000005297"/>
    </source>
</evidence>
<dbReference type="CDD" id="cd17546">
    <property type="entry name" value="REC_hyHK_CKI1_RcsC-like"/>
    <property type="match status" value="1"/>
</dbReference>
<dbReference type="Gene3D" id="3.40.50.2300">
    <property type="match status" value="1"/>
</dbReference>
<dbReference type="SUPFAM" id="SSF52172">
    <property type="entry name" value="CheY-like"/>
    <property type="match status" value="1"/>
</dbReference>
<keyword evidence="4" id="KW-0418">Kinase</keyword>
<dbReference type="Proteomes" id="UP000005297">
    <property type="component" value="Unassembled WGS sequence"/>
</dbReference>
<dbReference type="eggNOG" id="COG0784">
    <property type="taxonomic scope" value="Bacteria"/>
</dbReference>
<name>Q0EZ38_9PROT</name>
<dbReference type="EMBL" id="AATS01000007">
    <property type="protein sequence ID" value="EAU54586.1"/>
    <property type="molecule type" value="Genomic_DNA"/>
</dbReference>
<dbReference type="InParanoid" id="Q0EZ38"/>
<evidence type="ECO:0000256" key="1">
    <source>
        <dbReference type="ARBA" id="ARBA00022553"/>
    </source>
</evidence>
<protein>
    <submittedName>
        <fullName evidence="4">Sensor histidine kinase/response regulator</fullName>
    </submittedName>
</protein>
<reference evidence="4 5" key="1">
    <citation type="submission" date="2006-09" db="EMBL/GenBank/DDBJ databases">
        <authorList>
            <person name="Emerson D."/>
            <person name="Ferriera S."/>
            <person name="Johnson J."/>
            <person name="Kravitz S."/>
            <person name="Halpern A."/>
            <person name="Remington K."/>
            <person name="Beeson K."/>
            <person name="Tran B."/>
            <person name="Rogers Y.-H."/>
            <person name="Friedman R."/>
            <person name="Venter J.C."/>
        </authorList>
    </citation>
    <scope>NUCLEOTIDE SEQUENCE [LARGE SCALE GENOMIC DNA]</scope>
    <source>
        <strain evidence="4 5">PV-1</strain>
    </source>
</reference>
<evidence type="ECO:0000313" key="4">
    <source>
        <dbReference type="EMBL" id="EAU54586.1"/>
    </source>
</evidence>
<dbReference type="HOGENOM" id="CLU_000445_69_8_0"/>
<sequence>MSDYITEALQNRRVLIADDDTAVRKLLVKIMTKKGFDVTDAEDGKRALELYRHAAGGFDLLMTDICMPEMNGCDLIREIRRQDQCLPIIVVSGYADPDLVIEIEACNATLFEKPIDFRALYQCLDSLQSVGSN</sequence>
<dbReference type="Pfam" id="PF00072">
    <property type="entry name" value="Response_reg"/>
    <property type="match status" value="1"/>
</dbReference>
<evidence type="ECO:0000259" key="3">
    <source>
        <dbReference type="PROSITE" id="PS50110"/>
    </source>
</evidence>
<dbReference type="InterPro" id="IPR001789">
    <property type="entry name" value="Sig_transdc_resp-reg_receiver"/>
</dbReference>
<dbReference type="RefSeq" id="WP_009849088.1">
    <property type="nucleotide sequence ID" value="NZ_DS022294.1"/>
</dbReference>
<evidence type="ECO:0000256" key="2">
    <source>
        <dbReference type="PROSITE-ProRule" id="PRU00169"/>
    </source>
</evidence>
<gene>
    <name evidence="4" type="ORF">SPV1_07821</name>
</gene>
<keyword evidence="5" id="KW-1185">Reference proteome</keyword>
<dbReference type="STRING" id="314344.AL013_00180"/>
<dbReference type="GO" id="GO:0016301">
    <property type="term" value="F:kinase activity"/>
    <property type="evidence" value="ECO:0007669"/>
    <property type="project" value="UniProtKB-KW"/>
</dbReference>
<dbReference type="PANTHER" id="PTHR44591">
    <property type="entry name" value="STRESS RESPONSE REGULATOR PROTEIN 1"/>
    <property type="match status" value="1"/>
</dbReference>
<dbReference type="PANTHER" id="PTHR44591:SF3">
    <property type="entry name" value="RESPONSE REGULATORY DOMAIN-CONTAINING PROTEIN"/>
    <property type="match status" value="1"/>
</dbReference>
<dbReference type="PROSITE" id="PS50110">
    <property type="entry name" value="RESPONSE_REGULATORY"/>
    <property type="match status" value="1"/>
</dbReference>
<dbReference type="OrthoDB" id="5294427at2"/>
<dbReference type="InterPro" id="IPR050595">
    <property type="entry name" value="Bact_response_regulator"/>
</dbReference>
<keyword evidence="1 2" id="KW-0597">Phosphoprotein</keyword>
<dbReference type="SMART" id="SM00448">
    <property type="entry name" value="REC"/>
    <property type="match status" value="1"/>
</dbReference>
<keyword evidence="4" id="KW-0808">Transferase</keyword>
<accession>Q0EZ38</accession>
<feature type="domain" description="Response regulatory" evidence="3">
    <location>
        <begin position="13"/>
        <end position="128"/>
    </location>
</feature>